<dbReference type="EMBL" id="MK638714">
    <property type="protein sequence ID" value="QCF47480.1"/>
    <property type="molecule type" value="mRNA"/>
</dbReference>
<sequence length="129" mass="15084">MEYGEKCTKFFLNLQYRNTLKNNLQKLVTEDRVIYDSPNDILREEANYFQSHPLPLNDDYGKEFFPNNIKLTNVQKDQCEGQITEEELFEAIKSFQSGKTPGLDGIPVEVYQIYLEILKAPLLDCFNYS</sequence>
<organism evidence="1">
    <name type="scientific">Erythrocytic necrosis virus</name>
    <dbReference type="NCBI Taxonomy" id="1543320"/>
    <lineage>
        <taxon>Viruses</taxon>
        <taxon>Varidnaviria</taxon>
        <taxon>Bamfordvirae</taxon>
        <taxon>Nucleocytoviricota</taxon>
        <taxon>Megaviricetes</taxon>
        <taxon>Pimascovirales</taxon>
        <taxon>Pimascovirales incertae sedis</taxon>
        <taxon>Iridoviridae</taxon>
    </lineage>
</organism>
<reference evidence="1" key="1">
    <citation type="journal article" date="2019" name="Viruses">
        <title>Distribution and Phylogeny of Erythrocytic Necrosis Virus (ENV) in Salmon Suggests Marine Origin.</title>
        <authorList>
            <person name="Pagowski V.A."/>
            <person name="Mordecai G.J."/>
            <person name="Miller K.M."/>
            <person name="Schulze A.D."/>
            <person name="Kaukinen K.H."/>
            <person name="Ming T.J."/>
            <person name="Li S."/>
            <person name="Teffer A.K."/>
            <person name="Tabata A."/>
            <person name="Suttle C.A."/>
        </authorList>
    </citation>
    <scope>NUCLEOTIDE SEQUENCE</scope>
    <source>
        <strain evidence="1">SEQ_9</strain>
    </source>
</reference>
<evidence type="ECO:0000313" key="1">
    <source>
        <dbReference type="EMBL" id="QCF47480.1"/>
    </source>
</evidence>
<name>A0A4D6QID8_9VIRU</name>
<accession>A0A4D6QID8</accession>
<proteinExistence type="evidence at transcript level"/>
<protein>
    <submittedName>
        <fullName evidence="1">Putative RNA-dependent DNA polymerase</fullName>
    </submittedName>
</protein>
<reference evidence="1" key="2">
    <citation type="submission" date="2019-03" db="EMBL/GenBank/DDBJ databases">
        <authorList>
            <person name="Pagowski V."/>
            <person name="Mordecai G."/>
            <person name="Miller K."/>
            <person name="Schulze A."/>
            <person name="Kaukinen K."/>
            <person name="Ming T."/>
            <person name="Teffer A."/>
            <person name="Tabata A."/>
            <person name="Suttle C."/>
        </authorList>
    </citation>
    <scope>NUCLEOTIDE SEQUENCE</scope>
    <source>
        <strain evidence="1">SEQ_9</strain>
    </source>
</reference>